<comment type="similarity">
    <text evidence="2">Belongs to the FHY3/FAR1 family.</text>
</comment>
<evidence type="ECO:0000313" key="6">
    <source>
        <dbReference type="Proteomes" id="UP001341840"/>
    </source>
</evidence>
<keyword evidence="6" id="KW-1185">Reference proteome</keyword>
<dbReference type="InterPro" id="IPR007527">
    <property type="entry name" value="Znf_SWIM"/>
</dbReference>
<feature type="region of interest" description="Disordered" evidence="3">
    <location>
        <begin position="1"/>
        <end position="42"/>
    </location>
</feature>
<keyword evidence="2" id="KW-0539">Nucleus</keyword>
<reference evidence="5 6" key="1">
    <citation type="journal article" date="2023" name="Plants (Basel)">
        <title>Bridging the Gap: Combining Genomics and Transcriptomics Approaches to Understand Stylosanthes scabra, an Orphan Legume from the Brazilian Caatinga.</title>
        <authorList>
            <person name="Ferreira-Neto J.R.C."/>
            <person name="da Silva M.D."/>
            <person name="Binneck E."/>
            <person name="de Melo N.F."/>
            <person name="da Silva R.H."/>
            <person name="de Melo A.L.T.M."/>
            <person name="Pandolfi V."/>
            <person name="Bustamante F.O."/>
            <person name="Brasileiro-Vidal A.C."/>
            <person name="Benko-Iseppon A.M."/>
        </authorList>
    </citation>
    <scope>NUCLEOTIDE SEQUENCE [LARGE SCALE GENOMIC DNA]</scope>
    <source>
        <tissue evidence="5">Leaves</tissue>
    </source>
</reference>
<evidence type="ECO:0000256" key="1">
    <source>
        <dbReference type="PROSITE-ProRule" id="PRU00325"/>
    </source>
</evidence>
<feature type="domain" description="SWIM-type" evidence="4">
    <location>
        <begin position="223"/>
        <end position="259"/>
    </location>
</feature>
<dbReference type="EMBL" id="JASCZI010121400">
    <property type="protein sequence ID" value="MED6161573.1"/>
    <property type="molecule type" value="Genomic_DNA"/>
</dbReference>
<dbReference type="InterPro" id="IPR031052">
    <property type="entry name" value="FHY3/FAR1"/>
</dbReference>
<accession>A0ABU6UNF5</accession>
<evidence type="ECO:0000259" key="4">
    <source>
        <dbReference type="PROSITE" id="PS50966"/>
    </source>
</evidence>
<dbReference type="PANTHER" id="PTHR31669">
    <property type="entry name" value="PROTEIN FAR1-RELATED SEQUENCE 10-RELATED"/>
    <property type="match status" value="1"/>
</dbReference>
<protein>
    <recommendedName>
        <fullName evidence="2">Protein FAR1-RELATED SEQUENCE</fullName>
    </recommendedName>
</protein>
<keyword evidence="1 2" id="KW-0863">Zinc-finger</keyword>
<evidence type="ECO:0000256" key="2">
    <source>
        <dbReference type="RuleBase" id="RU367018"/>
    </source>
</evidence>
<dbReference type="PROSITE" id="PS50966">
    <property type="entry name" value="ZF_SWIM"/>
    <property type="match status" value="1"/>
</dbReference>
<evidence type="ECO:0000313" key="5">
    <source>
        <dbReference type="EMBL" id="MED6161573.1"/>
    </source>
</evidence>
<dbReference type="PANTHER" id="PTHR31669:SF283">
    <property type="entry name" value="PROTEIN FAR1-RELATED SEQUENCE"/>
    <property type="match status" value="1"/>
</dbReference>
<proteinExistence type="inferred from homology"/>
<name>A0ABU6UNF5_9FABA</name>
<gene>
    <name evidence="5" type="ORF">PIB30_062066</name>
</gene>
<keyword evidence="2" id="KW-0479">Metal-binding</keyword>
<sequence>MDSESDIVDCCPQSSDEDPGEVSHSLKSELTNASKELQHKIPLNASYEQVPRLLKSLDEEEPDHSNLCEDEIPKEDMCFESCAEAHEFYKKDLSLHAKCVIQDNDEADIRPNMTYFALSNEVGGSSNMNFSKKDFDNVLENKEQKELEDDAADSKVVIQCVSSSMIELQFHKEYTTHMFRDVQVQFLTKRDSMVQVLSREGDMYSLKVDELKLICHKPVIDTYRVSFDSIIQESHCECNFFQPKAILCRHMISTFAYFQVNQVPTCYIWYR</sequence>
<evidence type="ECO:0000256" key="3">
    <source>
        <dbReference type="SAM" id="MobiDB-lite"/>
    </source>
</evidence>
<dbReference type="Proteomes" id="UP001341840">
    <property type="component" value="Unassembled WGS sequence"/>
</dbReference>
<comment type="subcellular location">
    <subcellularLocation>
        <location evidence="2">Nucleus</location>
    </subcellularLocation>
</comment>
<organism evidence="5 6">
    <name type="scientific">Stylosanthes scabra</name>
    <dbReference type="NCBI Taxonomy" id="79078"/>
    <lineage>
        <taxon>Eukaryota</taxon>
        <taxon>Viridiplantae</taxon>
        <taxon>Streptophyta</taxon>
        <taxon>Embryophyta</taxon>
        <taxon>Tracheophyta</taxon>
        <taxon>Spermatophyta</taxon>
        <taxon>Magnoliopsida</taxon>
        <taxon>eudicotyledons</taxon>
        <taxon>Gunneridae</taxon>
        <taxon>Pentapetalae</taxon>
        <taxon>rosids</taxon>
        <taxon>fabids</taxon>
        <taxon>Fabales</taxon>
        <taxon>Fabaceae</taxon>
        <taxon>Papilionoideae</taxon>
        <taxon>50 kb inversion clade</taxon>
        <taxon>dalbergioids sensu lato</taxon>
        <taxon>Dalbergieae</taxon>
        <taxon>Pterocarpus clade</taxon>
        <taxon>Stylosanthes</taxon>
    </lineage>
</organism>
<comment type="caution">
    <text evidence="5">The sequence shown here is derived from an EMBL/GenBank/DDBJ whole genome shotgun (WGS) entry which is preliminary data.</text>
</comment>
<keyword evidence="2" id="KW-0862">Zinc</keyword>
<comment type="function">
    <text evidence="2">Putative transcription activator involved in regulating light control of development.</text>
</comment>